<feature type="compositionally biased region" description="Basic and acidic residues" evidence="9">
    <location>
        <begin position="187"/>
        <end position="200"/>
    </location>
</feature>
<evidence type="ECO:0000256" key="1">
    <source>
        <dbReference type="ARBA" id="ARBA00004123"/>
    </source>
</evidence>
<dbReference type="InterPro" id="IPR011039">
    <property type="entry name" value="TFIIF_interaction"/>
</dbReference>
<comment type="similarity">
    <text evidence="2 8">Belongs to the TFIIF alpha subunit family.</text>
</comment>
<keyword evidence="5 8" id="KW-0804">Transcription</keyword>
<evidence type="ECO:0000256" key="5">
    <source>
        <dbReference type="ARBA" id="ARBA00023163"/>
    </source>
</evidence>
<keyword evidence="4 8" id="KW-0238">DNA-binding</keyword>
<evidence type="ECO:0000256" key="4">
    <source>
        <dbReference type="ARBA" id="ARBA00023125"/>
    </source>
</evidence>
<keyword evidence="10" id="KW-1185">Reference proteome</keyword>
<feature type="compositionally biased region" description="Acidic residues" evidence="9">
    <location>
        <begin position="304"/>
        <end position="317"/>
    </location>
</feature>
<dbReference type="AlphaFoldDB" id="A0AAF3EUA8"/>
<feature type="compositionally biased region" description="Basic and acidic residues" evidence="9">
    <location>
        <begin position="289"/>
        <end position="303"/>
    </location>
</feature>
<dbReference type="GO" id="GO:0005674">
    <property type="term" value="C:transcription factor TFIIF complex"/>
    <property type="evidence" value="ECO:0007669"/>
    <property type="project" value="TreeGrafter"/>
</dbReference>
<dbReference type="InterPro" id="IPR008851">
    <property type="entry name" value="TFIIF-alpha"/>
</dbReference>
<feature type="compositionally biased region" description="Acidic residues" evidence="9">
    <location>
        <begin position="204"/>
        <end position="215"/>
    </location>
</feature>
<dbReference type="InterPro" id="IPR036388">
    <property type="entry name" value="WH-like_DNA-bd_sf"/>
</dbReference>
<dbReference type="SUPFAM" id="SSF50916">
    <property type="entry name" value="Rap30/74 interaction domains"/>
    <property type="match status" value="1"/>
</dbReference>
<feature type="region of interest" description="Disordered" evidence="9">
    <location>
        <begin position="187"/>
        <end position="327"/>
    </location>
</feature>
<evidence type="ECO:0000256" key="6">
    <source>
        <dbReference type="ARBA" id="ARBA00023242"/>
    </source>
</evidence>
<dbReference type="Gene3D" id="1.10.10.10">
    <property type="entry name" value="Winged helix-like DNA-binding domain superfamily/Winged helix DNA-binding domain"/>
    <property type="match status" value="1"/>
</dbReference>
<evidence type="ECO:0000313" key="10">
    <source>
        <dbReference type="Proteomes" id="UP000887575"/>
    </source>
</evidence>
<evidence type="ECO:0000256" key="9">
    <source>
        <dbReference type="SAM" id="MobiDB-lite"/>
    </source>
</evidence>
<dbReference type="Proteomes" id="UP000887575">
    <property type="component" value="Unassembled WGS sequence"/>
</dbReference>
<dbReference type="SUPFAM" id="SSF46785">
    <property type="entry name" value="Winged helix' DNA-binding domain"/>
    <property type="match status" value="1"/>
</dbReference>
<feature type="compositionally biased region" description="Basic and acidic residues" evidence="9">
    <location>
        <begin position="216"/>
        <end position="226"/>
    </location>
</feature>
<keyword evidence="6 8" id="KW-0539">Nucleus</keyword>
<dbReference type="GO" id="GO:0006367">
    <property type="term" value="P:transcription initiation at RNA polymerase II promoter"/>
    <property type="evidence" value="ECO:0007669"/>
    <property type="project" value="InterPro"/>
</dbReference>
<feature type="compositionally biased region" description="Basic and acidic residues" evidence="9">
    <location>
        <begin position="351"/>
        <end position="367"/>
    </location>
</feature>
<feature type="compositionally biased region" description="Basic and acidic residues" evidence="9">
    <location>
        <begin position="245"/>
        <end position="261"/>
    </location>
</feature>
<feature type="region of interest" description="Disordered" evidence="9">
    <location>
        <begin position="60"/>
        <end position="86"/>
    </location>
</feature>
<dbReference type="GO" id="GO:0001096">
    <property type="term" value="F:TFIIF-class transcription factor complex binding"/>
    <property type="evidence" value="ECO:0007669"/>
    <property type="project" value="TreeGrafter"/>
</dbReference>
<evidence type="ECO:0000313" key="11">
    <source>
        <dbReference type="WBParaSite" id="MBELARI_LOCUS17758"/>
    </source>
</evidence>
<name>A0AAF3EUA8_9BILA</name>
<sequence>MSNPGTLEYAVKVPKMNTNKHHTILKFNSNLQVDTSSWGNAQVSLEREDNRSTVLVNAPTQDYGEGTEYGRAAREEARRKKYGRQSRSYKLDNQPWKLSVMEEVRRFRSMREGGAGEHADYWVFLKNDNDFLAYKVEAWHQFLPSITHKVLDIDQAEELFQQRAKHLNQFALKAQILKTIDQEDGEQLEKTSRLKIKDNFSDTDASDDDEDEEEGESSRDVAKYESEDGEEDGQEVDYMSDSGSDTDREEIPLDEKLDKELVGVGEEDGLRKLGDSDDDEDEEEEEENERNKKETLRGKKADGEENDSSDSEDDEDQEKTASVMLLPKKAAKADHVAAKKRAIEDAVAGVEAKKAKLDPDSGSKDSPTKSASSIDDILNEETVTRYLQRNPHTTKDLVSKFKSKCGNIDKNEIVPRLAKILKNLNPQRFRQKHGNKETLYFTMQKRN</sequence>
<dbReference type="InterPro" id="IPR036390">
    <property type="entry name" value="WH_DNA-bd_sf"/>
</dbReference>
<protein>
    <recommendedName>
        <fullName evidence="8">Transcription initiation factor IIF subunit alpha</fullName>
    </recommendedName>
</protein>
<dbReference type="Pfam" id="PF05793">
    <property type="entry name" value="TFIIF_alpha"/>
    <property type="match status" value="2"/>
</dbReference>
<dbReference type="GO" id="GO:0003677">
    <property type="term" value="F:DNA binding"/>
    <property type="evidence" value="ECO:0007669"/>
    <property type="project" value="UniProtKB-KW"/>
</dbReference>
<organism evidence="10 11">
    <name type="scientific">Mesorhabditis belari</name>
    <dbReference type="NCBI Taxonomy" id="2138241"/>
    <lineage>
        <taxon>Eukaryota</taxon>
        <taxon>Metazoa</taxon>
        <taxon>Ecdysozoa</taxon>
        <taxon>Nematoda</taxon>
        <taxon>Chromadorea</taxon>
        <taxon>Rhabditida</taxon>
        <taxon>Rhabditina</taxon>
        <taxon>Rhabditomorpha</taxon>
        <taxon>Rhabditoidea</taxon>
        <taxon>Rhabditidae</taxon>
        <taxon>Mesorhabditinae</taxon>
        <taxon>Mesorhabditis</taxon>
    </lineage>
</organism>
<feature type="region of interest" description="Disordered" evidence="9">
    <location>
        <begin position="350"/>
        <end position="376"/>
    </location>
</feature>
<evidence type="ECO:0000256" key="2">
    <source>
        <dbReference type="ARBA" id="ARBA00005249"/>
    </source>
</evidence>
<evidence type="ECO:0000256" key="7">
    <source>
        <dbReference type="ARBA" id="ARBA00025232"/>
    </source>
</evidence>
<proteinExistence type="inferred from homology"/>
<dbReference type="PANTHER" id="PTHR13011">
    <property type="entry name" value="TFIIF-ALPHA"/>
    <property type="match status" value="1"/>
</dbReference>
<dbReference type="WBParaSite" id="MBELARI_LOCUS17758">
    <property type="protein sequence ID" value="MBELARI_LOCUS17758"/>
    <property type="gene ID" value="MBELARI_LOCUS17758"/>
</dbReference>
<evidence type="ECO:0000256" key="8">
    <source>
        <dbReference type="RuleBase" id="RU366044"/>
    </source>
</evidence>
<evidence type="ECO:0000256" key="3">
    <source>
        <dbReference type="ARBA" id="ARBA00023015"/>
    </source>
</evidence>
<feature type="compositionally biased region" description="Acidic residues" evidence="9">
    <location>
        <begin position="276"/>
        <end position="288"/>
    </location>
</feature>
<accession>A0AAF3EUA8</accession>
<dbReference type="PANTHER" id="PTHR13011:SF0">
    <property type="entry name" value="GENERAL TRANSCRIPTION FACTOR IIF SUBUNIT 1"/>
    <property type="match status" value="1"/>
</dbReference>
<dbReference type="GO" id="GO:0032968">
    <property type="term" value="P:positive regulation of transcription elongation by RNA polymerase II"/>
    <property type="evidence" value="ECO:0007669"/>
    <property type="project" value="InterPro"/>
</dbReference>
<reference evidence="11" key="1">
    <citation type="submission" date="2024-02" db="UniProtKB">
        <authorList>
            <consortium name="WormBaseParasite"/>
        </authorList>
    </citation>
    <scope>IDENTIFICATION</scope>
</reference>
<keyword evidence="3 8" id="KW-0805">Transcription regulation</keyword>
<dbReference type="GO" id="GO:0016251">
    <property type="term" value="F:RNA polymerase II general transcription initiation factor activity"/>
    <property type="evidence" value="ECO:0007669"/>
    <property type="project" value="TreeGrafter"/>
</dbReference>
<comment type="function">
    <text evidence="7 8">TFIIF is a general transcription initiation factor that binds to RNA polymerase II and helps to recruit it to the initiation complex in collaboration with TFIIB. It promotes transcription elongation.</text>
</comment>
<comment type="subcellular location">
    <subcellularLocation>
        <location evidence="1 8">Nucleus</location>
    </subcellularLocation>
</comment>